<gene>
    <name evidence="3" type="ORF">DWY25_12260</name>
</gene>
<dbReference type="Pfam" id="PF04221">
    <property type="entry name" value="RelB"/>
    <property type="match status" value="1"/>
</dbReference>
<keyword evidence="4" id="KW-1185">Reference proteome</keyword>
<dbReference type="RefSeq" id="WP_117895463.1">
    <property type="nucleotide sequence ID" value="NZ_CABJCV010000015.1"/>
</dbReference>
<dbReference type="GeneID" id="83016167"/>
<dbReference type="InterPro" id="IPR007337">
    <property type="entry name" value="RelB/DinJ"/>
</dbReference>
<dbReference type="PANTHER" id="PTHR38781:SF1">
    <property type="entry name" value="ANTITOXIN DINJ-RELATED"/>
    <property type="match status" value="1"/>
</dbReference>
<dbReference type="Gene3D" id="1.10.1220.10">
    <property type="entry name" value="Met repressor-like"/>
    <property type="match status" value="1"/>
</dbReference>
<evidence type="ECO:0000313" key="4">
    <source>
        <dbReference type="Proteomes" id="UP000284178"/>
    </source>
</evidence>
<evidence type="ECO:0000256" key="1">
    <source>
        <dbReference type="ARBA" id="ARBA00010562"/>
    </source>
</evidence>
<dbReference type="InterPro" id="IPR013321">
    <property type="entry name" value="Arc_rbn_hlx_hlx"/>
</dbReference>
<evidence type="ECO:0000256" key="2">
    <source>
        <dbReference type="ARBA" id="ARBA00022649"/>
    </source>
</evidence>
<protein>
    <submittedName>
        <fullName evidence="3">Type II toxin-antitoxin system RelB/DinJ family antitoxin</fullName>
    </submittedName>
</protein>
<accession>A0A412FW77</accession>
<name>A0A412FW77_9FIRM</name>
<dbReference type="AlphaFoldDB" id="A0A412FW77"/>
<keyword evidence="2" id="KW-1277">Toxin-antitoxin system</keyword>
<dbReference type="GO" id="GO:0006351">
    <property type="term" value="P:DNA-templated transcription"/>
    <property type="evidence" value="ECO:0007669"/>
    <property type="project" value="TreeGrafter"/>
</dbReference>
<dbReference type="NCBIfam" id="TIGR02384">
    <property type="entry name" value="RelB_DinJ"/>
    <property type="match status" value="1"/>
</dbReference>
<evidence type="ECO:0000313" key="3">
    <source>
        <dbReference type="EMBL" id="RGR72418.1"/>
    </source>
</evidence>
<organism evidence="3 4">
    <name type="scientific">Holdemania filiformis</name>
    <dbReference type="NCBI Taxonomy" id="61171"/>
    <lineage>
        <taxon>Bacteria</taxon>
        <taxon>Bacillati</taxon>
        <taxon>Bacillota</taxon>
        <taxon>Erysipelotrichia</taxon>
        <taxon>Erysipelotrichales</taxon>
        <taxon>Erysipelotrichaceae</taxon>
        <taxon>Holdemania</taxon>
    </lineage>
</organism>
<dbReference type="PANTHER" id="PTHR38781">
    <property type="entry name" value="ANTITOXIN DINJ-RELATED"/>
    <property type="match status" value="1"/>
</dbReference>
<comment type="similarity">
    <text evidence="1">Belongs to the RelB/DinJ antitoxin family.</text>
</comment>
<proteinExistence type="inferred from homology"/>
<dbReference type="Proteomes" id="UP000284178">
    <property type="component" value="Unassembled WGS sequence"/>
</dbReference>
<sequence>MAAKSANLYARIEPEVKEQAESILSALGIPASNAINMFYKQIILHRGLPFEVKIPSGKTLDMSVLSEKEMNAELEKGYADMKAGRTKSAKKAFADIRGDYHV</sequence>
<reference evidence="3 4" key="1">
    <citation type="submission" date="2018-08" db="EMBL/GenBank/DDBJ databases">
        <title>A genome reference for cultivated species of the human gut microbiota.</title>
        <authorList>
            <person name="Zou Y."/>
            <person name="Xue W."/>
            <person name="Luo G."/>
        </authorList>
    </citation>
    <scope>NUCLEOTIDE SEQUENCE [LARGE SCALE GENOMIC DNA]</scope>
    <source>
        <strain evidence="3 4">AF24-29</strain>
    </source>
</reference>
<dbReference type="EMBL" id="QRUP01000015">
    <property type="protein sequence ID" value="RGR72418.1"/>
    <property type="molecule type" value="Genomic_DNA"/>
</dbReference>
<comment type="caution">
    <text evidence="3">The sequence shown here is derived from an EMBL/GenBank/DDBJ whole genome shotgun (WGS) entry which is preliminary data.</text>
</comment>
<dbReference type="GO" id="GO:0006355">
    <property type="term" value="P:regulation of DNA-templated transcription"/>
    <property type="evidence" value="ECO:0007669"/>
    <property type="project" value="InterPro"/>
</dbReference>